<dbReference type="AlphaFoldDB" id="A0A318YKX2"/>
<protein>
    <submittedName>
        <fullName evidence="1">Uncharacterized protein</fullName>
    </submittedName>
</protein>
<sequence length="80" mass="9006">MTIELDAWQGGRLCLKRDPPWPPCALCAWKRCSVLPARPSVNSPPFARSPSMHWLVGCFFFSCCRLAASRHICLMEMPVA</sequence>
<gene>
    <name evidence="1" type="ORF">BO87DRAFT_48594</name>
</gene>
<evidence type="ECO:0000313" key="1">
    <source>
        <dbReference type="EMBL" id="PYH34487.1"/>
    </source>
</evidence>
<evidence type="ECO:0000313" key="2">
    <source>
        <dbReference type="Proteomes" id="UP000247647"/>
    </source>
</evidence>
<reference evidence="1" key="1">
    <citation type="submission" date="2016-12" db="EMBL/GenBank/DDBJ databases">
        <title>The genomes of Aspergillus section Nigri reveals drivers in fungal speciation.</title>
        <authorList>
            <consortium name="DOE Joint Genome Institute"/>
            <person name="Vesth T.C."/>
            <person name="Nybo J."/>
            <person name="Theobald S."/>
            <person name="Brandl J."/>
            <person name="Frisvad J.C."/>
            <person name="Nielsen K.F."/>
            <person name="Lyhne E.K."/>
            <person name="Kogle M.E."/>
            <person name="Kuo A."/>
            <person name="Riley R."/>
            <person name="Clum A."/>
            <person name="Nolan M."/>
            <person name="Lipzen A."/>
            <person name="Salamov A."/>
            <person name="Henrissat B."/>
            <person name="Wiebenga A."/>
            <person name="De Vries R.P."/>
            <person name="Grigoriev I.V."/>
            <person name="Mortensen U.H."/>
            <person name="Andersen M.R."/>
            <person name="Baker S.E."/>
        </authorList>
    </citation>
    <scope>NUCLEOTIDE SEQUENCE [LARGE SCALE GENOMIC DNA]</scope>
    <source>
        <strain evidence="1">CBS 115656</strain>
    </source>
</reference>
<dbReference type="EMBL" id="KZ821459">
    <property type="protein sequence ID" value="PYH34487.1"/>
    <property type="molecule type" value="Genomic_DNA"/>
</dbReference>
<name>A0A318YKX2_ASPNB</name>
<organism evidence="1 2">
    <name type="scientific">Aspergillus neoniger (strain CBS 115656)</name>
    <dbReference type="NCBI Taxonomy" id="1448310"/>
    <lineage>
        <taxon>Eukaryota</taxon>
        <taxon>Fungi</taxon>
        <taxon>Dikarya</taxon>
        <taxon>Ascomycota</taxon>
        <taxon>Pezizomycotina</taxon>
        <taxon>Eurotiomycetes</taxon>
        <taxon>Eurotiomycetidae</taxon>
        <taxon>Eurotiales</taxon>
        <taxon>Aspergillaceae</taxon>
        <taxon>Aspergillus</taxon>
        <taxon>Aspergillus subgen. Circumdati</taxon>
    </lineage>
</organism>
<dbReference type="RefSeq" id="XP_025479965.1">
    <property type="nucleotide sequence ID" value="XM_025629317.1"/>
</dbReference>
<dbReference type="Proteomes" id="UP000247647">
    <property type="component" value="Unassembled WGS sequence"/>
</dbReference>
<proteinExistence type="predicted"/>
<dbReference type="GeneID" id="37131773"/>
<keyword evidence="2" id="KW-1185">Reference proteome</keyword>
<accession>A0A318YKX2</accession>